<accession>A0ABR7LSD1</accession>
<dbReference type="InterPro" id="IPR006311">
    <property type="entry name" value="TAT_signal"/>
</dbReference>
<dbReference type="PANTHER" id="PTHR46233:SF3">
    <property type="entry name" value="HYDROXYACYLGLUTATHIONE HYDROLASE GLOC"/>
    <property type="match status" value="1"/>
</dbReference>
<evidence type="ECO:0000256" key="3">
    <source>
        <dbReference type="ARBA" id="ARBA00022801"/>
    </source>
</evidence>
<comment type="caution">
    <text evidence="7">The sequence shown here is derived from an EMBL/GenBank/DDBJ whole genome shotgun (WGS) entry which is preliminary data.</text>
</comment>
<dbReference type="EMBL" id="JABVEC010000012">
    <property type="protein sequence ID" value="MBC6467338.1"/>
    <property type="molecule type" value="Genomic_DNA"/>
</dbReference>
<evidence type="ECO:0000256" key="1">
    <source>
        <dbReference type="ARBA" id="ARBA00001947"/>
    </source>
</evidence>
<evidence type="ECO:0000256" key="4">
    <source>
        <dbReference type="ARBA" id="ARBA00022833"/>
    </source>
</evidence>
<evidence type="ECO:0000313" key="8">
    <source>
        <dbReference type="Proteomes" id="UP000805614"/>
    </source>
</evidence>
<dbReference type="Proteomes" id="UP000805614">
    <property type="component" value="Unassembled WGS sequence"/>
</dbReference>
<proteinExistence type="predicted"/>
<keyword evidence="2" id="KW-0479">Metal-binding</keyword>
<protein>
    <submittedName>
        <fullName evidence="7">MBL fold metallo-hydrolase</fullName>
    </submittedName>
</protein>
<dbReference type="Pfam" id="PF00753">
    <property type="entry name" value="Lactamase_B"/>
    <property type="match status" value="1"/>
</dbReference>
<dbReference type="Gene3D" id="3.60.15.10">
    <property type="entry name" value="Ribonuclease Z/Hydroxyacylglutathione hydrolase-like"/>
    <property type="match status" value="1"/>
</dbReference>
<gene>
    <name evidence="7" type="ORF">HKK74_17820</name>
</gene>
<evidence type="ECO:0000313" key="7">
    <source>
        <dbReference type="EMBL" id="MBC6467338.1"/>
    </source>
</evidence>
<dbReference type="SUPFAM" id="SSF56281">
    <property type="entry name" value="Metallo-hydrolase/oxidoreductase"/>
    <property type="match status" value="1"/>
</dbReference>
<dbReference type="InterPro" id="IPR036866">
    <property type="entry name" value="RibonucZ/Hydroxyglut_hydro"/>
</dbReference>
<dbReference type="CDD" id="cd16280">
    <property type="entry name" value="metallo-hydrolase-like_MBL-fold"/>
    <property type="match status" value="1"/>
</dbReference>
<comment type="cofactor">
    <cofactor evidence="1">
        <name>Zn(2+)</name>
        <dbReference type="ChEBI" id="CHEBI:29105"/>
    </cofactor>
</comment>
<feature type="region of interest" description="Disordered" evidence="5">
    <location>
        <begin position="318"/>
        <end position="339"/>
    </location>
</feature>
<name>A0ABR7LSD1_9ACTN</name>
<dbReference type="SMART" id="SM00849">
    <property type="entry name" value="Lactamase_B"/>
    <property type="match status" value="1"/>
</dbReference>
<feature type="domain" description="Metallo-beta-lactamase" evidence="6">
    <location>
        <begin position="92"/>
        <end position="273"/>
    </location>
</feature>
<dbReference type="PROSITE" id="PS51318">
    <property type="entry name" value="TAT"/>
    <property type="match status" value="1"/>
</dbReference>
<reference evidence="7 8" key="1">
    <citation type="submission" date="2020-06" db="EMBL/GenBank/DDBJ databases">
        <title>Actinomadura xiongansis sp. nov., isolated from soil of Baiyangdian.</title>
        <authorList>
            <person name="Zhang X."/>
        </authorList>
    </citation>
    <scope>NUCLEOTIDE SEQUENCE [LARGE SCALE GENOMIC DNA]</scope>
    <source>
        <strain evidence="7 8">HBUM206468</strain>
    </source>
</reference>
<evidence type="ECO:0000256" key="2">
    <source>
        <dbReference type="ARBA" id="ARBA00022723"/>
    </source>
</evidence>
<keyword evidence="8" id="KW-1185">Reference proteome</keyword>
<keyword evidence="3" id="KW-0378">Hydrolase</keyword>
<evidence type="ECO:0000256" key="5">
    <source>
        <dbReference type="SAM" id="MobiDB-lite"/>
    </source>
</evidence>
<keyword evidence="4" id="KW-0862">Zinc</keyword>
<organism evidence="7 8">
    <name type="scientific">Actinomadura alba</name>
    <dbReference type="NCBI Taxonomy" id="406431"/>
    <lineage>
        <taxon>Bacteria</taxon>
        <taxon>Bacillati</taxon>
        <taxon>Actinomycetota</taxon>
        <taxon>Actinomycetes</taxon>
        <taxon>Streptosporangiales</taxon>
        <taxon>Thermomonosporaceae</taxon>
        <taxon>Actinomadura</taxon>
    </lineage>
</organism>
<dbReference type="InterPro" id="IPR001279">
    <property type="entry name" value="Metallo-B-lactamas"/>
</dbReference>
<evidence type="ECO:0000259" key="6">
    <source>
        <dbReference type="SMART" id="SM00849"/>
    </source>
</evidence>
<dbReference type="PANTHER" id="PTHR46233">
    <property type="entry name" value="HYDROXYACYLGLUTATHIONE HYDROLASE GLOC"/>
    <property type="match status" value="1"/>
</dbReference>
<sequence>MSVEQSGPSRRALLGAAALLPLLPLVGRKAEASATAPKSAQDYYDRAARLAGNDPVLLALVDALAPDYVMPPVEAPEPLRIFDNVAVVSTGFVSATALLTSQGVILIDALGSPDDAEKIIVPQLSSVGVDPSKIKYVVAAHGHWDHFGGAQYFADQYGARVMMGPADWDLIAADPPANAPNRDLEISDGQRLTLGDTTVAFHHTPGHTPGTVSSIFPVRWKGRRHTAMLLGGTNPPAATADKRAHLSSVLAFASRMRQAGVDVELNNHGTCDHGLKRMEELRSGSAEPGNPFTIGQSRAQRFMNVMETMLRGRIASDQEAHTATPPVAASPVQSTRTCC</sequence>
<dbReference type="InterPro" id="IPR051453">
    <property type="entry name" value="MBL_Glyoxalase_II"/>
</dbReference>